<organism evidence="2 3">
    <name type="scientific">Pedobacter jeongneungensis</name>
    <dbReference type="NCBI Taxonomy" id="947309"/>
    <lineage>
        <taxon>Bacteria</taxon>
        <taxon>Pseudomonadati</taxon>
        <taxon>Bacteroidota</taxon>
        <taxon>Sphingobacteriia</taxon>
        <taxon>Sphingobacteriales</taxon>
        <taxon>Sphingobacteriaceae</taxon>
        <taxon>Pedobacter</taxon>
    </lineage>
</organism>
<name>A0ABP8BD10_9SPHI</name>
<evidence type="ECO:0000259" key="1">
    <source>
        <dbReference type="Pfam" id="PF18480"/>
    </source>
</evidence>
<reference evidence="3" key="1">
    <citation type="journal article" date="2019" name="Int. J. Syst. Evol. Microbiol.">
        <title>The Global Catalogue of Microorganisms (GCM) 10K type strain sequencing project: providing services to taxonomists for standard genome sequencing and annotation.</title>
        <authorList>
            <consortium name="The Broad Institute Genomics Platform"/>
            <consortium name="The Broad Institute Genome Sequencing Center for Infectious Disease"/>
            <person name="Wu L."/>
            <person name="Ma J."/>
        </authorList>
    </citation>
    <scope>NUCLEOTIDE SEQUENCE [LARGE SCALE GENOMIC DNA]</scope>
    <source>
        <strain evidence="3">JCM 17626</strain>
    </source>
</reference>
<protein>
    <recommendedName>
        <fullName evidence="1">DUF5615 domain-containing protein</fullName>
    </recommendedName>
</protein>
<evidence type="ECO:0000313" key="3">
    <source>
        <dbReference type="Proteomes" id="UP001501772"/>
    </source>
</evidence>
<sequence>MNLSPEWEQVFDKHHIQAVHWTKVGAFNAPDVDLMNWARENGYIVFTHDLDFGTALALSRAESPSVIQVRTQNVTVIHLETLIIPIFKKYGEVLKKGALIIIDEQKERVRILPL</sequence>
<proteinExistence type="predicted"/>
<accession>A0ABP8BD10</accession>
<dbReference type="Pfam" id="PF18480">
    <property type="entry name" value="DUF5615"/>
    <property type="match status" value="1"/>
</dbReference>
<gene>
    <name evidence="2" type="ORF">GCM10022289_19710</name>
</gene>
<keyword evidence="3" id="KW-1185">Reference proteome</keyword>
<dbReference type="Proteomes" id="UP001501772">
    <property type="component" value="Unassembled WGS sequence"/>
</dbReference>
<dbReference type="EMBL" id="BAABBY010000004">
    <property type="protein sequence ID" value="GAA4203436.1"/>
    <property type="molecule type" value="Genomic_DNA"/>
</dbReference>
<feature type="domain" description="DUF5615" evidence="1">
    <location>
        <begin position="2"/>
        <end position="104"/>
    </location>
</feature>
<evidence type="ECO:0000313" key="2">
    <source>
        <dbReference type="EMBL" id="GAA4203436.1"/>
    </source>
</evidence>
<comment type="caution">
    <text evidence="2">The sequence shown here is derived from an EMBL/GenBank/DDBJ whole genome shotgun (WGS) entry which is preliminary data.</text>
</comment>
<dbReference type="InterPro" id="IPR041049">
    <property type="entry name" value="DUF5615"/>
</dbReference>